<comment type="caution">
    <text evidence="1">The sequence shown here is derived from an EMBL/GenBank/DDBJ whole genome shotgun (WGS) entry which is preliminary data.</text>
</comment>
<accession>A0A7J0EUX5</accession>
<dbReference type="AlphaFoldDB" id="A0A7J0EUX5"/>
<organism evidence="1 2">
    <name type="scientific">Actinidia rufa</name>
    <dbReference type="NCBI Taxonomy" id="165716"/>
    <lineage>
        <taxon>Eukaryota</taxon>
        <taxon>Viridiplantae</taxon>
        <taxon>Streptophyta</taxon>
        <taxon>Embryophyta</taxon>
        <taxon>Tracheophyta</taxon>
        <taxon>Spermatophyta</taxon>
        <taxon>Magnoliopsida</taxon>
        <taxon>eudicotyledons</taxon>
        <taxon>Gunneridae</taxon>
        <taxon>Pentapetalae</taxon>
        <taxon>asterids</taxon>
        <taxon>Ericales</taxon>
        <taxon>Actinidiaceae</taxon>
        <taxon>Actinidia</taxon>
    </lineage>
</organism>
<dbReference type="EMBL" id="BJWL01000007">
    <property type="protein sequence ID" value="GFY90213.1"/>
    <property type="molecule type" value="Genomic_DNA"/>
</dbReference>
<evidence type="ECO:0000313" key="2">
    <source>
        <dbReference type="Proteomes" id="UP000585474"/>
    </source>
</evidence>
<gene>
    <name evidence="1" type="ORF">Acr_07g0004100</name>
</gene>
<sequence>MLRQVLSIRDKICELERSMQAVGTRMEQWVLDGRFCSKAAYEFFCPRKGNLTWPKGGLAYLYYTKTLLHSMAGIKGQVWLSIKQWLGISRSMGTLKAAVKWIFKEARGTGIQAKAKRIGLACTVYYIWEARNERIFEDIIKDPKDIIRRIQIQVYRALSGPGCGLEVLLPKTVAMVRFEIWLFLNSFLRSEFLPLLLEVMLMLRMQGGKGSYCCGYVLSIFSKESCYCSGYDEVAATVI</sequence>
<reference evidence="1 2" key="1">
    <citation type="submission" date="2019-07" db="EMBL/GenBank/DDBJ databases">
        <title>De Novo Assembly of kiwifruit Actinidia rufa.</title>
        <authorList>
            <person name="Sugita-Konishi S."/>
            <person name="Sato K."/>
            <person name="Mori E."/>
            <person name="Abe Y."/>
            <person name="Kisaki G."/>
            <person name="Hamano K."/>
            <person name="Suezawa K."/>
            <person name="Otani M."/>
            <person name="Fukuda T."/>
            <person name="Manabe T."/>
            <person name="Gomi K."/>
            <person name="Tabuchi M."/>
            <person name="Akimitsu K."/>
            <person name="Kataoka I."/>
        </authorList>
    </citation>
    <scope>NUCLEOTIDE SEQUENCE [LARGE SCALE GENOMIC DNA]</scope>
    <source>
        <strain evidence="2">cv. Fuchu</strain>
    </source>
</reference>
<name>A0A7J0EUX5_9ERIC</name>
<proteinExistence type="predicted"/>
<dbReference type="Proteomes" id="UP000585474">
    <property type="component" value="Unassembled WGS sequence"/>
</dbReference>
<dbReference type="OrthoDB" id="1622315at2759"/>
<keyword evidence="2" id="KW-1185">Reference proteome</keyword>
<evidence type="ECO:0000313" key="1">
    <source>
        <dbReference type="EMBL" id="GFY90213.1"/>
    </source>
</evidence>
<protein>
    <submittedName>
        <fullName evidence="1">Uncharacterized protein</fullName>
    </submittedName>
</protein>